<evidence type="ECO:0000256" key="1">
    <source>
        <dbReference type="SAM" id="MobiDB-lite"/>
    </source>
</evidence>
<dbReference type="EMBL" id="HE573025">
    <property type="protein sequence ID" value="CCC50884.1"/>
    <property type="molecule type" value="Genomic_DNA"/>
</dbReference>
<dbReference type="VEuPathDB" id="TriTrypDB:TvY486_0907050"/>
<organism evidence="2">
    <name type="scientific">Trypanosoma vivax (strain Y486)</name>
    <dbReference type="NCBI Taxonomy" id="1055687"/>
    <lineage>
        <taxon>Eukaryota</taxon>
        <taxon>Discoba</taxon>
        <taxon>Euglenozoa</taxon>
        <taxon>Kinetoplastea</taxon>
        <taxon>Metakinetoplastina</taxon>
        <taxon>Trypanosomatida</taxon>
        <taxon>Trypanosomatidae</taxon>
        <taxon>Trypanosoma</taxon>
        <taxon>Duttonella</taxon>
    </lineage>
</organism>
<reference evidence="2" key="1">
    <citation type="journal article" date="2012" name="Proc. Natl. Acad. Sci. U.S.A.">
        <title>Antigenic diversity is generated by distinct evolutionary mechanisms in African trypanosome species.</title>
        <authorList>
            <person name="Jackson A.P."/>
            <person name="Berry A."/>
            <person name="Aslett M."/>
            <person name="Allison H.C."/>
            <person name="Burton P."/>
            <person name="Vavrova-Anderson J."/>
            <person name="Brown R."/>
            <person name="Browne H."/>
            <person name="Corton N."/>
            <person name="Hauser H."/>
            <person name="Gamble J."/>
            <person name="Gilderthorp R."/>
            <person name="Marcello L."/>
            <person name="McQuillan J."/>
            <person name="Otto T.D."/>
            <person name="Quail M.A."/>
            <person name="Sanders M.J."/>
            <person name="van Tonder A."/>
            <person name="Ginger M.L."/>
            <person name="Field M.C."/>
            <person name="Barry J.D."/>
            <person name="Hertz-Fowler C."/>
            <person name="Berriman M."/>
        </authorList>
    </citation>
    <scope>NUCLEOTIDE SEQUENCE</scope>
    <source>
        <strain evidence="2">Y486</strain>
    </source>
</reference>
<accession>G0U3M7</accession>
<gene>
    <name evidence="2" type="ORF">TVY486_0907050</name>
</gene>
<proteinExistence type="predicted"/>
<evidence type="ECO:0000313" key="2">
    <source>
        <dbReference type="EMBL" id="CCC50884.1"/>
    </source>
</evidence>
<feature type="region of interest" description="Disordered" evidence="1">
    <location>
        <begin position="490"/>
        <end position="527"/>
    </location>
</feature>
<protein>
    <submittedName>
        <fullName evidence="2">Uncharacterized protein</fullName>
    </submittedName>
</protein>
<name>G0U3M7_TRYVY</name>
<dbReference type="AlphaFoldDB" id="G0U3M7"/>
<sequence length="598" mass="68040">MYSFINACTAQMKRTCTTPHHIQAFTRSVLAVNKTFCHFHRPQRPHHTPFFLSHFSFIFPFPFSFVPLPTHHLHSHAHRIMSTLMTTFRGADKRVCALFVPLLLLHISGIGITASRCKYVDNSESWQTPVLTQEDYLAVLFRRDTMLASWYCSAVCHKAWGARDERLMRLEMEWWIRANHSVGMFPEAYDHTMKEIMRVRSRQPGDRNQSLAEQTKFASQVNKTLNRMPWLHVSSETVARAFRSYNLHVRRMHIVRAINLEDGFGEYADIVSYQQAVETWWAEESKRVERDPRLPPPLLPWVEPQTFLGSTPFSTNGSGIGAQQPTPPEFAKFPFYPPPVSTPVSVVYHYEEDCEACEVFGAAFELLPLIFRRLCDHGHHFIVSCKPVVLFFSAVPRKSNLLVPRLLLYGVDGWTASLASPFSTLMASLSALFGVDLEVNNVEVTPSAATSTADALLQLLAWLARWKVIQLRYVTPSELTRHVLREEDVGQQESLSGRTGRVDSGTPTGRAERKGSTGNLGGPPTTANRTTTLFEGLHYAVRFHMDEIFGHGSSAADEWRYSTWAQMEPWWLKAFSISFSLIWLAKFVLNRDNAASAF</sequence>